<feature type="non-terminal residue" evidence="2">
    <location>
        <position position="92"/>
    </location>
</feature>
<proteinExistence type="predicted"/>
<reference evidence="2" key="1">
    <citation type="submission" date="2016-05" db="EMBL/GenBank/DDBJ databases">
        <authorList>
            <person name="Lavstsen T."/>
            <person name="Jespersen J.S."/>
        </authorList>
    </citation>
    <scope>NUCLEOTIDE SEQUENCE</scope>
    <source>
        <tissue evidence="2">Brain</tissue>
    </source>
</reference>
<feature type="region of interest" description="Disordered" evidence="1">
    <location>
        <begin position="1"/>
        <end position="92"/>
    </location>
</feature>
<evidence type="ECO:0000256" key="1">
    <source>
        <dbReference type="SAM" id="MobiDB-lite"/>
    </source>
</evidence>
<gene>
    <name evidence="2" type="primary">PPP1R13L</name>
</gene>
<accession>A0A1A8P5Q7</accession>
<dbReference type="AlphaFoldDB" id="A0A1A8P5Q7"/>
<feature type="non-terminal residue" evidence="2">
    <location>
        <position position="1"/>
    </location>
</feature>
<sequence length="92" mass="9939">LEITPMAPLSPAPEPRPRARCISVPSTRECPAAEMFRPHRSSPPAHTPPPNSARRSPHTAAQDPTATRLHLRAPNSHPSPLDPVPPLFLKGP</sequence>
<reference evidence="2" key="2">
    <citation type="submission" date="2016-06" db="EMBL/GenBank/DDBJ databases">
        <title>The genome of a short-lived fish provides insights into sex chromosome evolution and the genetic control of aging.</title>
        <authorList>
            <person name="Reichwald K."/>
            <person name="Felder M."/>
            <person name="Petzold A."/>
            <person name="Koch P."/>
            <person name="Groth M."/>
            <person name="Platzer M."/>
        </authorList>
    </citation>
    <scope>NUCLEOTIDE SEQUENCE</scope>
    <source>
        <tissue evidence="2">Brain</tissue>
    </source>
</reference>
<protein>
    <submittedName>
        <fullName evidence="2">Protein phosphatase 1, regulatory (Inhibitor) subunit 13 like</fullName>
    </submittedName>
</protein>
<name>A0A1A8P5Q7_9TELE</name>
<evidence type="ECO:0000313" key="2">
    <source>
        <dbReference type="EMBL" id="SBR76611.1"/>
    </source>
</evidence>
<dbReference type="EMBL" id="HAEG01006396">
    <property type="protein sequence ID" value="SBR76611.1"/>
    <property type="molecule type" value="Transcribed_RNA"/>
</dbReference>
<organism evidence="2">
    <name type="scientific">Nothobranchius pienaari</name>
    <dbReference type="NCBI Taxonomy" id="704102"/>
    <lineage>
        <taxon>Eukaryota</taxon>
        <taxon>Metazoa</taxon>
        <taxon>Chordata</taxon>
        <taxon>Craniata</taxon>
        <taxon>Vertebrata</taxon>
        <taxon>Euteleostomi</taxon>
        <taxon>Actinopterygii</taxon>
        <taxon>Neopterygii</taxon>
        <taxon>Teleostei</taxon>
        <taxon>Neoteleostei</taxon>
        <taxon>Acanthomorphata</taxon>
        <taxon>Ovalentaria</taxon>
        <taxon>Atherinomorphae</taxon>
        <taxon>Cyprinodontiformes</taxon>
        <taxon>Nothobranchiidae</taxon>
        <taxon>Nothobranchius</taxon>
    </lineage>
</organism>